<dbReference type="GO" id="GO:0005829">
    <property type="term" value="C:cytosol"/>
    <property type="evidence" value="ECO:0007669"/>
    <property type="project" value="TreeGrafter"/>
</dbReference>
<dbReference type="SUPFAM" id="SSF46785">
    <property type="entry name" value="Winged helix' DNA-binding domain"/>
    <property type="match status" value="1"/>
</dbReference>
<proteinExistence type="predicted"/>
<dbReference type="PANTHER" id="PTHR33221">
    <property type="entry name" value="WINGED HELIX-TURN-HELIX TRANSCRIPTIONAL REGULATOR, RRF2 FAMILY"/>
    <property type="match status" value="1"/>
</dbReference>
<name>A0A917HX84_9FLAO</name>
<dbReference type="PROSITE" id="PS01332">
    <property type="entry name" value="HTH_RRF2_1"/>
    <property type="match status" value="1"/>
</dbReference>
<evidence type="ECO:0000313" key="1">
    <source>
        <dbReference type="EMBL" id="GGG95322.1"/>
    </source>
</evidence>
<sequence length="146" mass="16092">MMFSKSCEYGLRAVLFIAKNSVNNTKVGLVEIAKEIDSPSAFTAKILQQLTKAGLIESSKGPQGGFFISKTELNELRLASVVEALDGSKVFEGCGLGLSQCDDQYPCPMHNEFLKVRTELKQMLTTTKVLELATQLNDGETWLKRI</sequence>
<evidence type="ECO:0008006" key="3">
    <source>
        <dbReference type="Google" id="ProtNLM"/>
    </source>
</evidence>
<dbReference type="NCBIfam" id="TIGR00738">
    <property type="entry name" value="rrf2_super"/>
    <property type="match status" value="1"/>
</dbReference>
<dbReference type="PROSITE" id="PS51197">
    <property type="entry name" value="HTH_RRF2_2"/>
    <property type="match status" value="1"/>
</dbReference>
<gene>
    <name evidence="1" type="ORF">GCM10011416_11040</name>
</gene>
<accession>A0A917HX84</accession>
<dbReference type="EMBL" id="BMJW01000001">
    <property type="protein sequence ID" value="GGG95322.1"/>
    <property type="molecule type" value="Genomic_DNA"/>
</dbReference>
<dbReference type="Pfam" id="PF02082">
    <property type="entry name" value="Rrf2"/>
    <property type="match status" value="1"/>
</dbReference>
<dbReference type="GO" id="GO:0003700">
    <property type="term" value="F:DNA-binding transcription factor activity"/>
    <property type="evidence" value="ECO:0007669"/>
    <property type="project" value="TreeGrafter"/>
</dbReference>
<evidence type="ECO:0000313" key="2">
    <source>
        <dbReference type="Proteomes" id="UP000633278"/>
    </source>
</evidence>
<reference evidence="1" key="1">
    <citation type="journal article" date="2014" name="Int. J. Syst. Evol. Microbiol.">
        <title>Complete genome sequence of Corynebacterium casei LMG S-19264T (=DSM 44701T), isolated from a smear-ripened cheese.</title>
        <authorList>
            <consortium name="US DOE Joint Genome Institute (JGI-PGF)"/>
            <person name="Walter F."/>
            <person name="Albersmeier A."/>
            <person name="Kalinowski J."/>
            <person name="Ruckert C."/>
        </authorList>
    </citation>
    <scope>NUCLEOTIDE SEQUENCE</scope>
    <source>
        <strain evidence="1">CGMCC 1.15763</strain>
    </source>
</reference>
<dbReference type="Gene3D" id="1.10.10.10">
    <property type="entry name" value="Winged helix-like DNA-binding domain superfamily/Winged helix DNA-binding domain"/>
    <property type="match status" value="1"/>
</dbReference>
<dbReference type="InterPro" id="IPR030489">
    <property type="entry name" value="TR_Rrf2-type_CS"/>
</dbReference>
<dbReference type="InterPro" id="IPR000944">
    <property type="entry name" value="Tscrpt_reg_Rrf2"/>
</dbReference>
<organism evidence="1 2">
    <name type="scientific">Polaribacter pacificus</name>
    <dbReference type="NCBI Taxonomy" id="1775173"/>
    <lineage>
        <taxon>Bacteria</taxon>
        <taxon>Pseudomonadati</taxon>
        <taxon>Bacteroidota</taxon>
        <taxon>Flavobacteriia</taxon>
        <taxon>Flavobacteriales</taxon>
        <taxon>Flavobacteriaceae</taxon>
    </lineage>
</organism>
<dbReference type="PANTHER" id="PTHR33221:SF15">
    <property type="entry name" value="HTH-TYPE TRANSCRIPTIONAL REGULATOR YWGB-RELATED"/>
    <property type="match status" value="1"/>
</dbReference>
<comment type="caution">
    <text evidence="1">The sequence shown here is derived from an EMBL/GenBank/DDBJ whole genome shotgun (WGS) entry which is preliminary data.</text>
</comment>
<dbReference type="InterPro" id="IPR036388">
    <property type="entry name" value="WH-like_DNA-bd_sf"/>
</dbReference>
<dbReference type="InterPro" id="IPR036390">
    <property type="entry name" value="WH_DNA-bd_sf"/>
</dbReference>
<dbReference type="AlphaFoldDB" id="A0A917HX84"/>
<keyword evidence="2" id="KW-1185">Reference proteome</keyword>
<reference evidence="1" key="2">
    <citation type="submission" date="2020-09" db="EMBL/GenBank/DDBJ databases">
        <authorList>
            <person name="Sun Q."/>
            <person name="Zhou Y."/>
        </authorList>
    </citation>
    <scope>NUCLEOTIDE SEQUENCE</scope>
    <source>
        <strain evidence="1">CGMCC 1.15763</strain>
    </source>
</reference>
<dbReference type="Proteomes" id="UP000633278">
    <property type="component" value="Unassembled WGS sequence"/>
</dbReference>
<protein>
    <recommendedName>
        <fullName evidence="3">Transcriptional regulator, BadM/Rrf2 family</fullName>
    </recommendedName>
</protein>